<reference evidence="2" key="1">
    <citation type="journal article" date="2015" name="Nature">
        <title>Complex archaea that bridge the gap between prokaryotes and eukaryotes.</title>
        <authorList>
            <person name="Spang A."/>
            <person name="Saw J.H."/>
            <person name="Jorgensen S.L."/>
            <person name="Zaremba-Niedzwiedzka K."/>
            <person name="Martijn J."/>
            <person name="Lind A.E."/>
            <person name="van Eijk R."/>
            <person name="Schleper C."/>
            <person name="Guy L."/>
            <person name="Ettema T.J."/>
        </authorList>
    </citation>
    <scope>NUCLEOTIDE SEQUENCE</scope>
</reference>
<comment type="caution">
    <text evidence="2">The sequence shown here is derived from an EMBL/GenBank/DDBJ whole genome shotgun (WGS) entry which is preliminary data.</text>
</comment>
<feature type="transmembrane region" description="Helical" evidence="1">
    <location>
        <begin position="35"/>
        <end position="55"/>
    </location>
</feature>
<keyword evidence="1" id="KW-0472">Membrane</keyword>
<gene>
    <name evidence="2" type="ORF">LCGC14_1139580</name>
</gene>
<keyword evidence="1" id="KW-0812">Transmembrane</keyword>
<evidence type="ECO:0000256" key="1">
    <source>
        <dbReference type="SAM" id="Phobius"/>
    </source>
</evidence>
<proteinExistence type="predicted"/>
<protein>
    <submittedName>
        <fullName evidence="2">Uncharacterized protein</fullName>
    </submittedName>
</protein>
<evidence type="ECO:0000313" key="2">
    <source>
        <dbReference type="EMBL" id="KKN00267.1"/>
    </source>
</evidence>
<organism evidence="2">
    <name type="scientific">marine sediment metagenome</name>
    <dbReference type="NCBI Taxonomy" id="412755"/>
    <lineage>
        <taxon>unclassified sequences</taxon>
        <taxon>metagenomes</taxon>
        <taxon>ecological metagenomes</taxon>
    </lineage>
</organism>
<dbReference type="EMBL" id="LAZR01005396">
    <property type="protein sequence ID" value="KKN00267.1"/>
    <property type="molecule type" value="Genomic_DNA"/>
</dbReference>
<keyword evidence="1" id="KW-1133">Transmembrane helix</keyword>
<sequence>MTKPIEKAIVFMLMLLCMPSLATWFAKLIFADLDLAFVIGLVFLIIGAYAIDGIYPRKKKE</sequence>
<dbReference type="AlphaFoldDB" id="A0A0F9MLQ0"/>
<accession>A0A0F9MLQ0</accession>
<feature type="transmembrane region" description="Helical" evidence="1">
    <location>
        <begin position="9"/>
        <end position="29"/>
    </location>
</feature>
<name>A0A0F9MLQ0_9ZZZZ</name>